<feature type="compositionally biased region" description="Pro residues" evidence="1">
    <location>
        <begin position="64"/>
        <end position="75"/>
    </location>
</feature>
<keyword evidence="2" id="KW-0472">Membrane</keyword>
<evidence type="ECO:0000256" key="1">
    <source>
        <dbReference type="SAM" id="MobiDB-lite"/>
    </source>
</evidence>
<dbReference type="EMBL" id="QGML01001165">
    <property type="protein sequence ID" value="TVY89628.1"/>
    <property type="molecule type" value="Genomic_DNA"/>
</dbReference>
<dbReference type="Proteomes" id="UP000315522">
    <property type="component" value="Unassembled WGS sequence"/>
</dbReference>
<feature type="region of interest" description="Disordered" evidence="1">
    <location>
        <begin position="57"/>
        <end position="77"/>
    </location>
</feature>
<evidence type="ECO:0000256" key="2">
    <source>
        <dbReference type="SAM" id="Phobius"/>
    </source>
</evidence>
<feature type="non-terminal residue" evidence="3">
    <location>
        <position position="275"/>
    </location>
</feature>
<reference evidence="3 4" key="1">
    <citation type="submission" date="2018-05" db="EMBL/GenBank/DDBJ databases">
        <title>Genome sequencing and assembly of the regulated plant pathogen Lachnellula willkommii and related sister species for the development of diagnostic species identification markers.</title>
        <authorList>
            <person name="Giroux E."/>
            <person name="Bilodeau G."/>
        </authorList>
    </citation>
    <scope>NUCLEOTIDE SEQUENCE [LARGE SCALE GENOMIC DNA]</scope>
    <source>
        <strain evidence="3 4">CBS 172.35</strain>
    </source>
</reference>
<keyword evidence="2" id="KW-1133">Transmembrane helix</keyword>
<dbReference type="InterPro" id="IPR013952">
    <property type="entry name" value="DUF1776_fun"/>
</dbReference>
<sequence>MSSDDQAFLDVKANQYHPPPQLSSVPHDIKRYSSNVADYVDKQLNHVSNAIRELAASLPDPVRSKPPPPPPPKPLLAPASTLSSIQSWVLRNKLLTTVLVIAAGGASYYVIKGSTSRRKKRRAKRAGTGARLEVVVLAGSPSEPMTRSIALDLERRGFIVYIVCNTIEEEVLVQNESRPDIKPLMIDIVDTQRAKQAIERFTAYLQHPHTPLPGTRPHHLTFRSLLLIPSTTYPSAPIAAFSPSTLSDLLNTRLLTPILTLQTFLPLLQSLPLSH</sequence>
<dbReference type="Pfam" id="PF08643">
    <property type="entry name" value="DUF1776"/>
    <property type="match status" value="1"/>
</dbReference>
<comment type="caution">
    <text evidence="3">The sequence shown here is derived from an EMBL/GenBank/DDBJ whole genome shotgun (WGS) entry which is preliminary data.</text>
</comment>
<organism evidence="3 4">
    <name type="scientific">Lachnellula willkommii</name>
    <dbReference type="NCBI Taxonomy" id="215461"/>
    <lineage>
        <taxon>Eukaryota</taxon>
        <taxon>Fungi</taxon>
        <taxon>Dikarya</taxon>
        <taxon>Ascomycota</taxon>
        <taxon>Pezizomycotina</taxon>
        <taxon>Leotiomycetes</taxon>
        <taxon>Helotiales</taxon>
        <taxon>Lachnaceae</taxon>
        <taxon>Lachnellula</taxon>
    </lineage>
</organism>
<evidence type="ECO:0000313" key="3">
    <source>
        <dbReference type="EMBL" id="TVY89628.1"/>
    </source>
</evidence>
<protein>
    <submittedName>
        <fullName evidence="3">UPF0744 protein</fullName>
    </submittedName>
</protein>
<dbReference type="AlphaFoldDB" id="A0A559M9L2"/>
<accession>A0A559M9L2</accession>
<evidence type="ECO:0000313" key="4">
    <source>
        <dbReference type="Proteomes" id="UP000315522"/>
    </source>
</evidence>
<feature type="transmembrane region" description="Helical" evidence="2">
    <location>
        <begin position="94"/>
        <end position="111"/>
    </location>
</feature>
<gene>
    <name evidence="3" type="primary">SPBC106.03</name>
    <name evidence="3" type="ORF">LAWI1_G006896</name>
</gene>
<keyword evidence="4" id="KW-1185">Reference proteome</keyword>
<keyword evidence="2" id="KW-0812">Transmembrane</keyword>
<feature type="region of interest" description="Disordered" evidence="1">
    <location>
        <begin position="1"/>
        <end position="27"/>
    </location>
</feature>
<name>A0A559M9L2_9HELO</name>
<proteinExistence type="predicted"/>